<dbReference type="RefSeq" id="WP_345510855.1">
    <property type="nucleotide sequence ID" value="NZ_BAAAXD010000009.1"/>
</dbReference>
<feature type="region of interest" description="Disordered" evidence="1">
    <location>
        <begin position="26"/>
        <end position="48"/>
    </location>
</feature>
<evidence type="ECO:0008006" key="4">
    <source>
        <dbReference type="Google" id="ProtNLM"/>
    </source>
</evidence>
<organism evidence="2 3">
    <name type="scientific">Streptomyces yanii</name>
    <dbReference type="NCBI Taxonomy" id="78510"/>
    <lineage>
        <taxon>Bacteria</taxon>
        <taxon>Bacillati</taxon>
        <taxon>Actinomycetota</taxon>
        <taxon>Actinomycetes</taxon>
        <taxon>Kitasatosporales</taxon>
        <taxon>Streptomycetaceae</taxon>
        <taxon>Streptomyces</taxon>
    </lineage>
</organism>
<dbReference type="EMBL" id="JBHMCG010000134">
    <property type="protein sequence ID" value="MFB9576424.1"/>
    <property type="molecule type" value="Genomic_DNA"/>
</dbReference>
<name>A0ABV5REZ5_9ACTN</name>
<evidence type="ECO:0000313" key="3">
    <source>
        <dbReference type="Proteomes" id="UP001589710"/>
    </source>
</evidence>
<gene>
    <name evidence="2" type="ORF">ACFFTL_30130</name>
</gene>
<proteinExistence type="predicted"/>
<keyword evidence="3" id="KW-1185">Reference proteome</keyword>
<accession>A0ABV5REZ5</accession>
<protein>
    <recommendedName>
        <fullName evidence="4">Transposase IS204/IS1001/IS1096/IS1165 helix-turn-helix domain-containing protein</fullName>
    </recommendedName>
</protein>
<comment type="caution">
    <text evidence="2">The sequence shown here is derived from an EMBL/GenBank/DDBJ whole genome shotgun (WGS) entry which is preliminary data.</text>
</comment>
<evidence type="ECO:0000313" key="2">
    <source>
        <dbReference type="EMBL" id="MFB9576424.1"/>
    </source>
</evidence>
<reference evidence="2 3" key="1">
    <citation type="submission" date="2024-09" db="EMBL/GenBank/DDBJ databases">
        <authorList>
            <person name="Sun Q."/>
            <person name="Mori K."/>
        </authorList>
    </citation>
    <scope>NUCLEOTIDE SEQUENCE [LARGE SCALE GENOMIC DNA]</scope>
    <source>
        <strain evidence="2 3">JCM 3331</strain>
    </source>
</reference>
<dbReference type="Proteomes" id="UP001589710">
    <property type="component" value="Unassembled WGS sequence"/>
</dbReference>
<evidence type="ECO:0000256" key="1">
    <source>
        <dbReference type="SAM" id="MobiDB-lite"/>
    </source>
</evidence>
<sequence>MLARPENTFTSIAKLLGVSRNTIDNDAPELKGGRRAVSPSIGRPGGTPWNALASRSSRPFHAHQLVPPVPRLRVREAEPLVQRLRDRRPAEGCLGKDLGR</sequence>